<name>A0AAV4N7P9_CAEEX</name>
<keyword evidence="3" id="KW-1185">Reference proteome</keyword>
<accession>A0AAV4N7P9</accession>
<gene>
    <name evidence="2" type="ORF">CEXT_621921</name>
</gene>
<proteinExistence type="predicted"/>
<dbReference type="EMBL" id="BPLR01003055">
    <property type="protein sequence ID" value="GIX80713.1"/>
    <property type="molecule type" value="Genomic_DNA"/>
</dbReference>
<dbReference type="Proteomes" id="UP001054945">
    <property type="component" value="Unassembled WGS sequence"/>
</dbReference>
<evidence type="ECO:0000313" key="3">
    <source>
        <dbReference type="Proteomes" id="UP001054945"/>
    </source>
</evidence>
<evidence type="ECO:0000313" key="2">
    <source>
        <dbReference type="EMBL" id="GIX80713.1"/>
    </source>
</evidence>
<feature type="region of interest" description="Disordered" evidence="1">
    <location>
        <begin position="1"/>
        <end position="21"/>
    </location>
</feature>
<comment type="caution">
    <text evidence="2">The sequence shown here is derived from an EMBL/GenBank/DDBJ whole genome shotgun (WGS) entry which is preliminary data.</text>
</comment>
<organism evidence="2 3">
    <name type="scientific">Caerostris extrusa</name>
    <name type="common">Bark spider</name>
    <name type="synonym">Caerostris bankana</name>
    <dbReference type="NCBI Taxonomy" id="172846"/>
    <lineage>
        <taxon>Eukaryota</taxon>
        <taxon>Metazoa</taxon>
        <taxon>Ecdysozoa</taxon>
        <taxon>Arthropoda</taxon>
        <taxon>Chelicerata</taxon>
        <taxon>Arachnida</taxon>
        <taxon>Araneae</taxon>
        <taxon>Araneomorphae</taxon>
        <taxon>Entelegynae</taxon>
        <taxon>Araneoidea</taxon>
        <taxon>Araneidae</taxon>
        <taxon>Caerostris</taxon>
    </lineage>
</organism>
<feature type="compositionally biased region" description="Basic residues" evidence="1">
    <location>
        <begin position="12"/>
        <end position="21"/>
    </location>
</feature>
<sequence>MSKRFESGASERKKKSYKSMRQKKLTPFTAYMHVPTSTTQLEAMRHVVCEDTAVALTQSENMELIQELLTEHEYTNKP</sequence>
<reference evidence="2 3" key="1">
    <citation type="submission" date="2021-06" db="EMBL/GenBank/DDBJ databases">
        <title>Caerostris extrusa draft genome.</title>
        <authorList>
            <person name="Kono N."/>
            <person name="Arakawa K."/>
        </authorList>
    </citation>
    <scope>NUCLEOTIDE SEQUENCE [LARGE SCALE GENOMIC DNA]</scope>
</reference>
<feature type="compositionally biased region" description="Basic and acidic residues" evidence="1">
    <location>
        <begin position="1"/>
        <end position="11"/>
    </location>
</feature>
<evidence type="ECO:0000256" key="1">
    <source>
        <dbReference type="SAM" id="MobiDB-lite"/>
    </source>
</evidence>
<dbReference type="AlphaFoldDB" id="A0AAV4N7P9"/>
<protein>
    <submittedName>
        <fullName evidence="2">Uncharacterized protein</fullName>
    </submittedName>
</protein>